<keyword evidence="1" id="KW-1133">Transmembrane helix</keyword>
<dbReference type="GO" id="GO:0016746">
    <property type="term" value="F:acyltransferase activity"/>
    <property type="evidence" value="ECO:0007669"/>
    <property type="project" value="UniProtKB-KW"/>
</dbReference>
<evidence type="ECO:0000313" key="3">
    <source>
        <dbReference type="EMBL" id="MFN2977114.1"/>
    </source>
</evidence>
<accession>A0ABW9KMX7</accession>
<dbReference type="Pfam" id="PF01757">
    <property type="entry name" value="Acyl_transf_3"/>
    <property type="match status" value="1"/>
</dbReference>
<dbReference type="PANTHER" id="PTHR37312:SF1">
    <property type="entry name" value="MEMBRANE-BOUND ACYLTRANSFERASE YKRP-RELATED"/>
    <property type="match status" value="1"/>
</dbReference>
<feature type="transmembrane region" description="Helical" evidence="1">
    <location>
        <begin position="54"/>
        <end position="71"/>
    </location>
</feature>
<feature type="transmembrane region" description="Helical" evidence="1">
    <location>
        <begin position="143"/>
        <end position="167"/>
    </location>
</feature>
<feature type="transmembrane region" description="Helical" evidence="1">
    <location>
        <begin position="92"/>
        <end position="112"/>
    </location>
</feature>
<dbReference type="InterPro" id="IPR002656">
    <property type="entry name" value="Acyl_transf_3_dom"/>
</dbReference>
<feature type="transmembrane region" description="Helical" evidence="1">
    <location>
        <begin position="209"/>
        <end position="226"/>
    </location>
</feature>
<evidence type="ECO:0000256" key="1">
    <source>
        <dbReference type="SAM" id="Phobius"/>
    </source>
</evidence>
<feature type="transmembrane region" description="Helical" evidence="1">
    <location>
        <begin position="118"/>
        <end position="136"/>
    </location>
</feature>
<dbReference type="Proteomes" id="UP001634747">
    <property type="component" value="Unassembled WGS sequence"/>
</dbReference>
<dbReference type="InterPro" id="IPR052734">
    <property type="entry name" value="Nod_factor_acetyltransferase"/>
</dbReference>
<name>A0ABW9KMX7_9BACT</name>
<feature type="transmembrane region" description="Helical" evidence="1">
    <location>
        <begin position="21"/>
        <end position="42"/>
    </location>
</feature>
<evidence type="ECO:0000313" key="4">
    <source>
        <dbReference type="Proteomes" id="UP001634747"/>
    </source>
</evidence>
<dbReference type="EMBL" id="JBJYXY010000001">
    <property type="protein sequence ID" value="MFN2977114.1"/>
    <property type="molecule type" value="Genomic_DNA"/>
</dbReference>
<keyword evidence="1" id="KW-0812">Transmembrane</keyword>
<feature type="transmembrane region" description="Helical" evidence="1">
    <location>
        <begin position="173"/>
        <end position="197"/>
    </location>
</feature>
<feature type="domain" description="Acyltransferase 3" evidence="2">
    <location>
        <begin position="16"/>
        <end position="315"/>
    </location>
</feature>
<keyword evidence="4" id="KW-1185">Reference proteome</keyword>
<dbReference type="PANTHER" id="PTHR37312">
    <property type="entry name" value="MEMBRANE-BOUND ACYLTRANSFERASE YKRP-RELATED"/>
    <property type="match status" value="1"/>
</dbReference>
<keyword evidence="3" id="KW-0808">Transferase</keyword>
<keyword evidence="3" id="KW-0012">Acyltransferase</keyword>
<protein>
    <submittedName>
        <fullName evidence="3">Acyltransferase family protein</fullName>
    </submittedName>
</protein>
<proteinExistence type="predicted"/>
<evidence type="ECO:0000259" key="2">
    <source>
        <dbReference type="Pfam" id="PF01757"/>
    </source>
</evidence>
<dbReference type="RefSeq" id="WP_263414713.1">
    <property type="nucleotide sequence ID" value="NZ_BAABBH010000001.1"/>
</dbReference>
<comment type="caution">
    <text evidence="3">The sequence shown here is derived from an EMBL/GenBank/DDBJ whole genome shotgun (WGS) entry which is preliminary data.</text>
</comment>
<feature type="transmembrane region" description="Helical" evidence="1">
    <location>
        <begin position="232"/>
        <end position="251"/>
    </location>
</feature>
<feature type="transmembrane region" description="Helical" evidence="1">
    <location>
        <begin position="301"/>
        <end position="317"/>
    </location>
</feature>
<feature type="transmembrane region" description="Helical" evidence="1">
    <location>
        <begin position="263"/>
        <end position="281"/>
    </location>
</feature>
<organism evidence="3 4">
    <name type="scientific">Terriglobus aquaticus</name>
    <dbReference type="NCBI Taxonomy" id="940139"/>
    <lineage>
        <taxon>Bacteria</taxon>
        <taxon>Pseudomonadati</taxon>
        <taxon>Acidobacteriota</taxon>
        <taxon>Terriglobia</taxon>
        <taxon>Terriglobales</taxon>
        <taxon>Acidobacteriaceae</taxon>
        <taxon>Terriglobus</taxon>
    </lineage>
</organism>
<gene>
    <name evidence="3" type="ORF">ACK2TP_15180</name>
</gene>
<sequence length="337" mass="37354">MQPVTAGEPAARSELIDAARGLAIILVVIGHTSQGMTSRGLWQGSSLDVRIYEWMYSFHMPAFFFLAGLFATGSLRKRGLPRFLRDRVSTLLWPYFLFELLNLVIFRVGAHVTHKLQPAWTAVAWTFFTAAGAWFLPTLFFALAVFAIVISLPVSVPMILLLAISLVVRKYCLAIPINFVAAGLFFLPMVILGAIVGGRVQQVVRIPRVISSVLAASIAWLIWHGTARHWEWNYFGSLLLALAGTGMLLLAARVVDGTDGGHWLAWCGQASIGIFLLAPYAQVAVRTLLLHVHLTGKTVQLLLPSLAAVLFGGWVYHHRDDLHARFLFVFPRWSLSR</sequence>
<keyword evidence="1" id="KW-0472">Membrane</keyword>
<reference evidence="3 4" key="1">
    <citation type="submission" date="2024-12" db="EMBL/GenBank/DDBJ databases">
        <authorList>
            <person name="Lee Y."/>
        </authorList>
    </citation>
    <scope>NUCLEOTIDE SEQUENCE [LARGE SCALE GENOMIC DNA]</scope>
    <source>
        <strain evidence="3 4">03SUJ4</strain>
    </source>
</reference>